<dbReference type="EMBL" id="JAEHNZ010000007">
    <property type="protein sequence ID" value="MBK0397538.1"/>
    <property type="molecule type" value="Genomic_DNA"/>
</dbReference>
<evidence type="ECO:0000313" key="2">
    <source>
        <dbReference type="EMBL" id="MBK0397538.1"/>
    </source>
</evidence>
<dbReference type="Pfam" id="PF04233">
    <property type="entry name" value="Phage_Mu_F"/>
    <property type="match status" value="1"/>
</dbReference>
<keyword evidence="3" id="KW-1185">Reference proteome</keyword>
<protein>
    <submittedName>
        <fullName evidence="2">Minor capsid protein</fullName>
    </submittedName>
</protein>
<dbReference type="RefSeq" id="WP_200523456.1">
    <property type="nucleotide sequence ID" value="NZ_JAEHNZ010000007.1"/>
</dbReference>
<dbReference type="NCBIfam" id="TIGR01641">
    <property type="entry name" value="phageSPP1_gp7"/>
    <property type="match status" value="1"/>
</dbReference>
<dbReference type="Proteomes" id="UP000614058">
    <property type="component" value="Unassembled WGS sequence"/>
</dbReference>
<evidence type="ECO:0000259" key="1">
    <source>
        <dbReference type="Pfam" id="PF04233"/>
    </source>
</evidence>
<accession>A0ABS1BW62</accession>
<reference evidence="2 3" key="1">
    <citation type="journal article" date="2021" name="Pathogens">
        <title>Isolation and Characterization of Kingella bonacorsii sp. nov., A Novel Kingella Species Detected in a Stable Periodontitis Subject.</title>
        <authorList>
            <person name="Antezack A."/>
            <person name="Boxberger M."/>
            <person name="Rolland C."/>
            <person name="Monnet-Corti V."/>
            <person name="La Scola B."/>
        </authorList>
    </citation>
    <scope>NUCLEOTIDE SEQUENCE [LARGE SCALE GENOMIC DNA]</scope>
    <source>
        <strain evidence="2 3">Marseille-Q4569</strain>
    </source>
</reference>
<feature type="domain" description="Phage head morphogenesis" evidence="1">
    <location>
        <begin position="58"/>
        <end position="187"/>
    </location>
</feature>
<dbReference type="InterPro" id="IPR006528">
    <property type="entry name" value="Phage_head_morphogenesis_dom"/>
</dbReference>
<comment type="caution">
    <text evidence="2">The sequence shown here is derived from an EMBL/GenBank/DDBJ whole genome shotgun (WGS) entry which is preliminary data.</text>
</comment>
<name>A0ABS1BW62_9NEIS</name>
<gene>
    <name evidence="2" type="ORF">JDW22_13400</name>
</gene>
<organism evidence="2 3">
    <name type="scientific">Kingella bonacorsii</name>
    <dbReference type="NCBI Taxonomy" id="2796361"/>
    <lineage>
        <taxon>Bacteria</taxon>
        <taxon>Pseudomonadati</taxon>
        <taxon>Pseudomonadota</taxon>
        <taxon>Betaproteobacteria</taxon>
        <taxon>Neisseriales</taxon>
        <taxon>Neisseriaceae</taxon>
        <taxon>Kingella</taxon>
    </lineage>
</organism>
<evidence type="ECO:0000313" key="3">
    <source>
        <dbReference type="Proteomes" id="UP000614058"/>
    </source>
</evidence>
<sequence length="451" mass="50526">MQPNLSLALNLPPEGALRYFDSLNLPLPANAGEAIAQAAAKARSIAGIQQQEIVGDLLNSLRQSAAEGTPFATWRKNMLTMLRERGLALDKAGDMVQQGIGEVVGTGLTRHRLQTIFQTQMTNARMASLWQKLQENKDARPYLQYSAINDARTRPAHRALDNVVYPIDDPFWDYFYPPNGFRCRCYVVALAPRDVARSGLTVSHSQPEQFSEITITNRKGQSHTRTRITLDDGRSFTPDRGFDHNVGKSHLAQLGQLQMERAVDLPPRLASMAVEEALKDERLRKAVSDYLTQAYQMLRTQNRPTNQPIFVGALPLTILDAMAAANLRQPENALIASSDSLLRHALRDVKAGVGKTLPEDFWANIADHLREPEAVYYDEKGALLYFYSDPNDKNKLYKVVLTLDYDGFKRSKNPNNGQRENLILNALDTGTKIDRSGMQWGSYTHISGKKF</sequence>
<proteinExistence type="predicted"/>